<organism evidence="12 13">
    <name type="scientific">Methylorubrum populi</name>
    <dbReference type="NCBI Taxonomy" id="223967"/>
    <lineage>
        <taxon>Bacteria</taxon>
        <taxon>Pseudomonadati</taxon>
        <taxon>Pseudomonadota</taxon>
        <taxon>Alphaproteobacteria</taxon>
        <taxon>Hyphomicrobiales</taxon>
        <taxon>Methylobacteriaceae</taxon>
        <taxon>Methylorubrum</taxon>
    </lineage>
</organism>
<proteinExistence type="inferred from homology"/>
<evidence type="ECO:0000259" key="10">
    <source>
        <dbReference type="Pfam" id="PF07282"/>
    </source>
</evidence>
<dbReference type="Pfam" id="PF12323">
    <property type="entry name" value="HTH_OrfB_IS605"/>
    <property type="match status" value="1"/>
</dbReference>
<gene>
    <name evidence="12" type="ORF">F8B43_3995</name>
</gene>
<sequence length="410" mass="46388">MSISRGYRYKLAPLPEQEAVLWQFAGVCRLVYNLGLEQKATWGRRHRIGFGKQCLDLTQLRAEFDWVRAVYISCQQQALRDLDRAFQNFFAGRASFPRPRKRGVNDTFRFPGREIETRRLNGKWSAVRLPKIGWVKFRDTRPMRGALKNVTVSLDATGWYVSFAREIEHEAPAPCEAVIGIDRGVATTLALSTGETMTMPVSLARIEQAKRKAQRIVARRKRGSKRRKRAQGRVARLQARQARIRRDFHHRAALDVARRFGVAALEGLNTRGMTASARGTVTEPGRNVRQKAGLNRAILNAGWHQFATILSYKMEERGGQVVTVSARFTSQTCAACGVVDARSRESQARFRCVSCGHTDHADINAAINIERRWNTPLLDVEGLHQRPFEASTGRDFTVSENPRRSGRGRC</sequence>
<dbReference type="Pfam" id="PF01385">
    <property type="entry name" value="OrfB_IS605"/>
    <property type="match status" value="1"/>
</dbReference>
<evidence type="ECO:0000256" key="3">
    <source>
        <dbReference type="ARBA" id="ARBA00022578"/>
    </source>
</evidence>
<evidence type="ECO:0000259" key="11">
    <source>
        <dbReference type="Pfam" id="PF12323"/>
    </source>
</evidence>
<dbReference type="PANTHER" id="PTHR30405:SF25">
    <property type="entry name" value="RNA-GUIDED DNA ENDONUCLEASE INSQ-RELATED"/>
    <property type="match status" value="1"/>
</dbReference>
<feature type="domain" description="Transposase putative helix-turn-helix" evidence="11">
    <location>
        <begin position="1"/>
        <end position="42"/>
    </location>
</feature>
<evidence type="ECO:0000256" key="4">
    <source>
        <dbReference type="ARBA" id="ARBA00022723"/>
    </source>
</evidence>
<dbReference type="InterPro" id="IPR010095">
    <property type="entry name" value="Cas12f1-like_TNB"/>
</dbReference>
<dbReference type="InterPro" id="IPR051399">
    <property type="entry name" value="RNA-guided_DNA_endo/Transpos"/>
</dbReference>
<evidence type="ECO:0000313" key="13">
    <source>
        <dbReference type="Proteomes" id="UP000469949"/>
    </source>
</evidence>
<dbReference type="GO" id="GO:0032196">
    <property type="term" value="P:transposition"/>
    <property type="evidence" value="ECO:0007669"/>
    <property type="project" value="UniProtKB-KW"/>
</dbReference>
<dbReference type="NCBIfam" id="NF040570">
    <property type="entry name" value="guided_TnpB"/>
    <property type="match status" value="1"/>
</dbReference>
<accession>A0A833MZC0</accession>
<name>A0A833MZC0_9HYPH</name>
<dbReference type="GO" id="GO:0046872">
    <property type="term" value="F:metal ion binding"/>
    <property type="evidence" value="ECO:0007669"/>
    <property type="project" value="UniProtKB-KW"/>
</dbReference>
<reference evidence="12 13" key="1">
    <citation type="submission" date="2019-10" db="EMBL/GenBank/DDBJ databases">
        <title>Draft Genome Sequence of the Caffeine Degrading Methylotroph Methylorubrum populi PINKEL.</title>
        <authorList>
            <person name="Dawson S.C."/>
            <person name="Zhang X."/>
            <person name="Wright M.E."/>
            <person name="Sharma G."/>
            <person name="Langner J.T."/>
            <person name="Ditty J.L."/>
            <person name="Subuyuj G.A."/>
        </authorList>
    </citation>
    <scope>NUCLEOTIDE SEQUENCE [LARGE SCALE GENOMIC DNA]</scope>
    <source>
        <strain evidence="12 13">Pinkel</strain>
    </source>
</reference>
<feature type="domain" description="Probable transposase IS891/IS1136/IS1341" evidence="9">
    <location>
        <begin position="166"/>
        <end position="275"/>
    </location>
</feature>
<dbReference type="AlphaFoldDB" id="A0A833MZC0"/>
<evidence type="ECO:0000256" key="1">
    <source>
        <dbReference type="ARBA" id="ARBA00008761"/>
    </source>
</evidence>
<evidence type="ECO:0000313" key="12">
    <source>
        <dbReference type="EMBL" id="KAB7783433.1"/>
    </source>
</evidence>
<dbReference type="Proteomes" id="UP000469949">
    <property type="component" value="Unassembled WGS sequence"/>
</dbReference>
<feature type="domain" description="Cas12f1-like TNB" evidence="10">
    <location>
        <begin position="303"/>
        <end position="369"/>
    </location>
</feature>
<evidence type="ECO:0000256" key="8">
    <source>
        <dbReference type="SAM" id="MobiDB-lite"/>
    </source>
</evidence>
<dbReference type="GO" id="GO:0006310">
    <property type="term" value="P:DNA recombination"/>
    <property type="evidence" value="ECO:0007669"/>
    <property type="project" value="UniProtKB-KW"/>
</dbReference>
<keyword evidence="6" id="KW-0238">DNA-binding</keyword>
<evidence type="ECO:0000256" key="2">
    <source>
        <dbReference type="ARBA" id="ARBA00011044"/>
    </source>
</evidence>
<evidence type="ECO:0008006" key="14">
    <source>
        <dbReference type="Google" id="ProtNLM"/>
    </source>
</evidence>
<evidence type="ECO:0000256" key="5">
    <source>
        <dbReference type="ARBA" id="ARBA00022833"/>
    </source>
</evidence>
<keyword evidence="7" id="KW-0233">DNA recombination</keyword>
<evidence type="ECO:0000256" key="7">
    <source>
        <dbReference type="ARBA" id="ARBA00023172"/>
    </source>
</evidence>
<dbReference type="GO" id="GO:0003677">
    <property type="term" value="F:DNA binding"/>
    <property type="evidence" value="ECO:0007669"/>
    <property type="project" value="UniProtKB-KW"/>
</dbReference>
<dbReference type="EMBL" id="WEKV01000016">
    <property type="protein sequence ID" value="KAB7783433.1"/>
    <property type="molecule type" value="Genomic_DNA"/>
</dbReference>
<dbReference type="Pfam" id="PF07282">
    <property type="entry name" value="Cas12f1-like_TNB"/>
    <property type="match status" value="1"/>
</dbReference>
<protein>
    <recommendedName>
        <fullName evidence="14">Transposase</fullName>
    </recommendedName>
</protein>
<keyword evidence="4" id="KW-0479">Metal-binding</keyword>
<comment type="caution">
    <text evidence="12">The sequence shown here is derived from an EMBL/GenBank/DDBJ whole genome shotgun (WGS) entry which is preliminary data.</text>
</comment>
<dbReference type="RefSeq" id="WP_193316484.1">
    <property type="nucleotide sequence ID" value="NZ_WEKV01000016.1"/>
</dbReference>
<keyword evidence="3" id="KW-0815">Transposition</keyword>
<keyword evidence="5" id="KW-0862">Zinc</keyword>
<evidence type="ECO:0000259" key="9">
    <source>
        <dbReference type="Pfam" id="PF01385"/>
    </source>
</evidence>
<dbReference type="PANTHER" id="PTHR30405">
    <property type="entry name" value="TRANSPOSASE"/>
    <property type="match status" value="1"/>
</dbReference>
<feature type="region of interest" description="Disordered" evidence="8">
    <location>
        <begin position="391"/>
        <end position="410"/>
    </location>
</feature>
<dbReference type="InterPro" id="IPR021027">
    <property type="entry name" value="Transposase_put_HTH"/>
</dbReference>
<comment type="similarity">
    <text evidence="2">In the N-terminal section; belongs to the transposase 2 family.</text>
</comment>
<dbReference type="InterPro" id="IPR001959">
    <property type="entry name" value="Transposase"/>
</dbReference>
<evidence type="ECO:0000256" key="6">
    <source>
        <dbReference type="ARBA" id="ARBA00023125"/>
    </source>
</evidence>
<comment type="similarity">
    <text evidence="1">In the C-terminal section; belongs to the transposase 35 family.</text>
</comment>